<evidence type="ECO:0000313" key="2">
    <source>
        <dbReference type="EMBL" id="QHU17402.1"/>
    </source>
</evidence>
<reference evidence="2" key="1">
    <citation type="journal article" date="2020" name="Nature">
        <title>Giant virus diversity and host interactions through global metagenomics.</title>
        <authorList>
            <person name="Schulz F."/>
            <person name="Roux S."/>
            <person name="Paez-Espino D."/>
            <person name="Jungbluth S."/>
            <person name="Walsh D.A."/>
            <person name="Denef V.J."/>
            <person name="McMahon K.D."/>
            <person name="Konstantinidis K.T."/>
            <person name="Eloe-Fadrosh E.A."/>
            <person name="Kyrpides N.C."/>
            <person name="Woyke T."/>
        </authorList>
    </citation>
    <scope>NUCLEOTIDE SEQUENCE</scope>
    <source>
        <strain evidence="2">GVMAG-S-3300012000-57</strain>
    </source>
</reference>
<protein>
    <submittedName>
        <fullName evidence="2">Uncharacterized protein</fullName>
    </submittedName>
</protein>
<organism evidence="2">
    <name type="scientific">viral metagenome</name>
    <dbReference type="NCBI Taxonomy" id="1070528"/>
    <lineage>
        <taxon>unclassified sequences</taxon>
        <taxon>metagenomes</taxon>
        <taxon>organismal metagenomes</taxon>
    </lineage>
</organism>
<accession>A0A6C0KHD2</accession>
<proteinExistence type="predicted"/>
<feature type="transmembrane region" description="Helical" evidence="1">
    <location>
        <begin position="6"/>
        <end position="23"/>
    </location>
</feature>
<dbReference type="AlphaFoldDB" id="A0A6C0KHD2"/>
<keyword evidence="1" id="KW-1133">Transmembrane helix</keyword>
<keyword evidence="1" id="KW-0472">Membrane</keyword>
<sequence>MEHVFFIAVFTVIVFLLIKFLESKYLDKESKPLKLLVRDALVVFVSSMTAAFGFFYFQTTIRDFFNVVTDTTTLNSANTEIFTDTPGF</sequence>
<dbReference type="EMBL" id="MN740904">
    <property type="protein sequence ID" value="QHU17402.1"/>
    <property type="molecule type" value="Genomic_DNA"/>
</dbReference>
<name>A0A6C0KHD2_9ZZZZ</name>
<evidence type="ECO:0000256" key="1">
    <source>
        <dbReference type="SAM" id="Phobius"/>
    </source>
</evidence>
<keyword evidence="1" id="KW-0812">Transmembrane</keyword>
<feature type="transmembrane region" description="Helical" evidence="1">
    <location>
        <begin position="35"/>
        <end position="57"/>
    </location>
</feature>